<dbReference type="CDD" id="cd06552">
    <property type="entry name" value="ASCH_yqfb_like"/>
    <property type="match status" value="1"/>
</dbReference>
<name>A0ABP8TDW0_9ACTN</name>
<dbReference type="PANTHER" id="PTHR42250">
    <property type="entry name" value="ASCH DOMAIN-CONTAINING PROTEIN"/>
    <property type="match status" value="1"/>
</dbReference>
<evidence type="ECO:0000256" key="1">
    <source>
        <dbReference type="SAM" id="MobiDB-lite"/>
    </source>
</evidence>
<dbReference type="Gene3D" id="2.30.130.30">
    <property type="entry name" value="Hypothetical protein"/>
    <property type="match status" value="1"/>
</dbReference>
<evidence type="ECO:0000313" key="3">
    <source>
        <dbReference type="EMBL" id="GAA4605663.1"/>
    </source>
</evidence>
<dbReference type="InterPro" id="IPR015947">
    <property type="entry name" value="PUA-like_sf"/>
</dbReference>
<dbReference type="SUPFAM" id="SSF53927">
    <property type="entry name" value="Cytidine deaminase-like"/>
    <property type="match status" value="1"/>
</dbReference>
<dbReference type="Pfam" id="PF04266">
    <property type="entry name" value="ASCH"/>
    <property type="match status" value="1"/>
</dbReference>
<dbReference type="SMART" id="SM01022">
    <property type="entry name" value="ASCH"/>
    <property type="match status" value="1"/>
</dbReference>
<organism evidence="3 4">
    <name type="scientific">Actinoallomurus liliacearum</name>
    <dbReference type="NCBI Taxonomy" id="1080073"/>
    <lineage>
        <taxon>Bacteria</taxon>
        <taxon>Bacillati</taxon>
        <taxon>Actinomycetota</taxon>
        <taxon>Actinomycetes</taxon>
        <taxon>Streptosporangiales</taxon>
        <taxon>Thermomonosporaceae</taxon>
        <taxon>Actinoallomurus</taxon>
    </lineage>
</organism>
<proteinExistence type="predicted"/>
<dbReference type="RefSeq" id="WP_345351805.1">
    <property type="nucleotide sequence ID" value="NZ_BAABHJ010000005.1"/>
</dbReference>
<dbReference type="Gene3D" id="3.40.140.10">
    <property type="entry name" value="Cytidine Deaminase, domain 2"/>
    <property type="match status" value="1"/>
</dbReference>
<dbReference type="InterPro" id="IPR007374">
    <property type="entry name" value="ASCH_domain"/>
</dbReference>
<feature type="domain" description="CMP/dCMP-type deaminase" evidence="2">
    <location>
        <begin position="10"/>
        <end position="133"/>
    </location>
</feature>
<feature type="region of interest" description="Disordered" evidence="1">
    <location>
        <begin position="142"/>
        <end position="167"/>
    </location>
</feature>
<dbReference type="InterPro" id="IPR002125">
    <property type="entry name" value="CMP_dCMP_dom"/>
</dbReference>
<evidence type="ECO:0000259" key="2">
    <source>
        <dbReference type="PROSITE" id="PS51747"/>
    </source>
</evidence>
<dbReference type="SUPFAM" id="SSF88697">
    <property type="entry name" value="PUA domain-like"/>
    <property type="match status" value="1"/>
</dbReference>
<dbReference type="CDD" id="cd01283">
    <property type="entry name" value="cytidine_deaminase"/>
    <property type="match status" value="1"/>
</dbReference>
<dbReference type="PANTHER" id="PTHR42250:SF1">
    <property type="entry name" value="ASCH DOMAIN-CONTAINING PROTEIN"/>
    <property type="match status" value="1"/>
</dbReference>
<protein>
    <recommendedName>
        <fullName evidence="2">CMP/dCMP-type deaminase domain-containing protein</fullName>
    </recommendedName>
</protein>
<dbReference type="EMBL" id="BAABHJ010000005">
    <property type="protein sequence ID" value="GAA4605663.1"/>
    <property type="molecule type" value="Genomic_DNA"/>
</dbReference>
<keyword evidence="4" id="KW-1185">Reference proteome</keyword>
<gene>
    <name evidence="3" type="ORF">GCM10023195_19850</name>
</gene>
<dbReference type="InterPro" id="IPR016193">
    <property type="entry name" value="Cytidine_deaminase-like"/>
</dbReference>
<reference evidence="4" key="1">
    <citation type="journal article" date="2019" name="Int. J. Syst. Evol. Microbiol.">
        <title>The Global Catalogue of Microorganisms (GCM) 10K type strain sequencing project: providing services to taxonomists for standard genome sequencing and annotation.</title>
        <authorList>
            <consortium name="The Broad Institute Genomics Platform"/>
            <consortium name="The Broad Institute Genome Sequencing Center for Infectious Disease"/>
            <person name="Wu L."/>
            <person name="Ma J."/>
        </authorList>
    </citation>
    <scope>NUCLEOTIDE SEQUENCE [LARGE SCALE GENOMIC DNA]</scope>
    <source>
        <strain evidence="4">JCM 17938</strain>
    </source>
</reference>
<evidence type="ECO:0000313" key="4">
    <source>
        <dbReference type="Proteomes" id="UP001500212"/>
    </source>
</evidence>
<comment type="caution">
    <text evidence="3">The sequence shown here is derived from an EMBL/GenBank/DDBJ whole genome shotgun (WGS) entry which is preliminary data.</text>
</comment>
<dbReference type="Proteomes" id="UP001500212">
    <property type="component" value="Unassembled WGS sequence"/>
</dbReference>
<dbReference type="PROSITE" id="PS51747">
    <property type="entry name" value="CYT_DCMP_DEAMINASES_2"/>
    <property type="match status" value="1"/>
</dbReference>
<sequence>MEIPTLLPTEEDLRLIEFARRIVEENGDGEVHTVGAAVRDARGRAFGGINVYHFTGGPCAELVALGHARAAGARELTTIVAVGGQGRGVLAPCGKDRQILLDHHPRIRVLIDTAEGVRSVAIGDLLPWAYVWAGHAEAIEQEPASDAEAAGREPASPAEAAGRGPSAVPSLHFHRDYLDAVRAGTKVTTIRFRDPGTIGPVNLVFELDEEVTLPGLITEVVGKRVAELTDADAVADGFRELPELQARLRYHYPEIQPTDEIVIVHFRPAS</sequence>
<accession>A0ABP8TDW0</accession>